<dbReference type="PANTHER" id="PTHR35711">
    <property type="entry name" value="EXPRESSED PROTEIN"/>
    <property type="match status" value="1"/>
</dbReference>
<sequence>MSESLRRSCGHNLPVKSTAHSAVIVAFRGCQYSSERFLEIFMEMESLCSNAVLLERLASYSLEALVVESVAAAAKSFCLLRFLMGTLPSGSFVLPQEPDMFKWFVISEQHEKKQSDPENKDADEEDEDEGEEDEKAADDDDDNGGDDDGDEGNDEEEGNLEDKPEANGEGDEEDEDEDDDDDDDDDDDEDGGEDEDDEEEDEDDEDEEEDDEDEPPTKKRKGA</sequence>
<feature type="compositionally biased region" description="Acidic residues" evidence="1">
    <location>
        <begin position="121"/>
        <end position="159"/>
    </location>
</feature>
<dbReference type="Proteomes" id="UP001279734">
    <property type="component" value="Unassembled WGS sequence"/>
</dbReference>
<evidence type="ECO:0000313" key="3">
    <source>
        <dbReference type="Proteomes" id="UP001279734"/>
    </source>
</evidence>
<proteinExistence type="predicted"/>
<comment type="caution">
    <text evidence="2">The sequence shown here is derived from an EMBL/GenBank/DDBJ whole genome shotgun (WGS) entry which is preliminary data.</text>
</comment>
<accession>A0AAD3P3G5</accession>
<gene>
    <name evidence="2" type="ORF">Nepgr_000818</name>
</gene>
<evidence type="ECO:0000256" key="1">
    <source>
        <dbReference type="SAM" id="MobiDB-lite"/>
    </source>
</evidence>
<dbReference type="AlphaFoldDB" id="A0AAD3P3G5"/>
<keyword evidence="3" id="KW-1185">Reference proteome</keyword>
<dbReference type="PANTHER" id="PTHR35711:SF2">
    <property type="entry name" value="GLUTAMIC ACID-RICH PROTEIN-LIKE"/>
    <property type="match status" value="1"/>
</dbReference>
<name>A0AAD3P3G5_NEPGR</name>
<feature type="compositionally biased region" description="Acidic residues" evidence="1">
    <location>
        <begin position="168"/>
        <end position="214"/>
    </location>
</feature>
<dbReference type="EMBL" id="BSYO01000001">
    <property type="protein sequence ID" value="GMG98978.1"/>
    <property type="molecule type" value="Genomic_DNA"/>
</dbReference>
<reference evidence="2" key="1">
    <citation type="submission" date="2023-05" db="EMBL/GenBank/DDBJ databases">
        <title>Nepenthes gracilis genome sequencing.</title>
        <authorList>
            <person name="Fukushima K."/>
        </authorList>
    </citation>
    <scope>NUCLEOTIDE SEQUENCE</scope>
    <source>
        <strain evidence="2">SING2019-196</strain>
    </source>
</reference>
<evidence type="ECO:0000313" key="2">
    <source>
        <dbReference type="EMBL" id="GMG98978.1"/>
    </source>
</evidence>
<feature type="compositionally biased region" description="Basic and acidic residues" evidence="1">
    <location>
        <begin position="109"/>
        <end position="120"/>
    </location>
</feature>
<feature type="region of interest" description="Disordered" evidence="1">
    <location>
        <begin position="109"/>
        <end position="223"/>
    </location>
</feature>
<organism evidence="2 3">
    <name type="scientific">Nepenthes gracilis</name>
    <name type="common">Slender pitcher plant</name>
    <dbReference type="NCBI Taxonomy" id="150966"/>
    <lineage>
        <taxon>Eukaryota</taxon>
        <taxon>Viridiplantae</taxon>
        <taxon>Streptophyta</taxon>
        <taxon>Embryophyta</taxon>
        <taxon>Tracheophyta</taxon>
        <taxon>Spermatophyta</taxon>
        <taxon>Magnoliopsida</taxon>
        <taxon>eudicotyledons</taxon>
        <taxon>Gunneridae</taxon>
        <taxon>Pentapetalae</taxon>
        <taxon>Caryophyllales</taxon>
        <taxon>Nepenthaceae</taxon>
        <taxon>Nepenthes</taxon>
    </lineage>
</organism>
<protein>
    <submittedName>
        <fullName evidence="2">Uncharacterized protein</fullName>
    </submittedName>
</protein>